<keyword evidence="1" id="KW-0812">Transmembrane</keyword>
<accession>A0A2J6SFT9</accession>
<organism evidence="2 3">
    <name type="scientific">Hyaloscypha bicolor E</name>
    <dbReference type="NCBI Taxonomy" id="1095630"/>
    <lineage>
        <taxon>Eukaryota</taxon>
        <taxon>Fungi</taxon>
        <taxon>Dikarya</taxon>
        <taxon>Ascomycota</taxon>
        <taxon>Pezizomycotina</taxon>
        <taxon>Leotiomycetes</taxon>
        <taxon>Helotiales</taxon>
        <taxon>Hyaloscyphaceae</taxon>
        <taxon>Hyaloscypha</taxon>
        <taxon>Hyaloscypha bicolor</taxon>
    </lineage>
</organism>
<evidence type="ECO:0000313" key="3">
    <source>
        <dbReference type="Proteomes" id="UP000235371"/>
    </source>
</evidence>
<protein>
    <submittedName>
        <fullName evidence="2">Uncharacterized protein</fullName>
    </submittedName>
</protein>
<proteinExistence type="predicted"/>
<sequence>MSPIIRSPVLSALARTKFQRPAIQQFRTYAAVRSASAGAAEGQAAWAAQWKKVGGSAMMYFPVVAVVMFWPYAVPPIMELVEDKW</sequence>
<name>A0A2J6SFT9_9HELO</name>
<keyword evidence="1" id="KW-1133">Transmembrane helix</keyword>
<gene>
    <name evidence="2" type="ORF">K444DRAFT_549055</name>
</gene>
<dbReference type="GeneID" id="36584500"/>
<keyword evidence="3" id="KW-1185">Reference proteome</keyword>
<dbReference type="InParanoid" id="A0A2J6SFT9"/>
<evidence type="ECO:0000256" key="1">
    <source>
        <dbReference type="SAM" id="Phobius"/>
    </source>
</evidence>
<dbReference type="AlphaFoldDB" id="A0A2J6SFT9"/>
<dbReference type="Proteomes" id="UP000235371">
    <property type="component" value="Unassembled WGS sequence"/>
</dbReference>
<dbReference type="EMBL" id="KZ613920">
    <property type="protein sequence ID" value="PMD49623.1"/>
    <property type="molecule type" value="Genomic_DNA"/>
</dbReference>
<dbReference type="RefSeq" id="XP_024726527.1">
    <property type="nucleotide sequence ID" value="XM_024876421.1"/>
</dbReference>
<dbReference type="OrthoDB" id="3445924at2759"/>
<keyword evidence="1" id="KW-0472">Membrane</keyword>
<reference evidence="2 3" key="1">
    <citation type="submission" date="2016-04" db="EMBL/GenBank/DDBJ databases">
        <title>A degradative enzymes factory behind the ericoid mycorrhizal symbiosis.</title>
        <authorList>
            <consortium name="DOE Joint Genome Institute"/>
            <person name="Martino E."/>
            <person name="Morin E."/>
            <person name="Grelet G."/>
            <person name="Kuo A."/>
            <person name="Kohler A."/>
            <person name="Daghino S."/>
            <person name="Barry K."/>
            <person name="Choi C."/>
            <person name="Cichocki N."/>
            <person name="Clum A."/>
            <person name="Copeland A."/>
            <person name="Hainaut M."/>
            <person name="Haridas S."/>
            <person name="Labutti K."/>
            <person name="Lindquist E."/>
            <person name="Lipzen A."/>
            <person name="Khouja H.-R."/>
            <person name="Murat C."/>
            <person name="Ohm R."/>
            <person name="Olson A."/>
            <person name="Spatafora J."/>
            <person name="Veneault-Fourrey C."/>
            <person name="Henrissat B."/>
            <person name="Grigoriev I."/>
            <person name="Martin F."/>
            <person name="Perotto S."/>
        </authorList>
    </citation>
    <scope>NUCLEOTIDE SEQUENCE [LARGE SCALE GENOMIC DNA]</scope>
    <source>
        <strain evidence="2 3">E</strain>
    </source>
</reference>
<feature type="transmembrane region" description="Helical" evidence="1">
    <location>
        <begin position="59"/>
        <end position="78"/>
    </location>
</feature>
<evidence type="ECO:0000313" key="2">
    <source>
        <dbReference type="EMBL" id="PMD49623.1"/>
    </source>
</evidence>